<evidence type="ECO:0000313" key="3">
    <source>
        <dbReference type="Proteomes" id="UP000649739"/>
    </source>
</evidence>
<feature type="transmembrane region" description="Helical" evidence="1">
    <location>
        <begin position="136"/>
        <end position="159"/>
    </location>
</feature>
<dbReference type="EMBL" id="BMQB01000001">
    <property type="protein sequence ID" value="GGJ80716.1"/>
    <property type="molecule type" value="Genomic_DNA"/>
</dbReference>
<dbReference type="RefSeq" id="WP_189168623.1">
    <property type="nucleotide sequence ID" value="NZ_BMQB01000001.1"/>
</dbReference>
<dbReference type="Proteomes" id="UP000649739">
    <property type="component" value="Unassembled WGS sequence"/>
</dbReference>
<dbReference type="InterPro" id="IPR007403">
    <property type="entry name" value="DUF456"/>
</dbReference>
<dbReference type="PANTHER" id="PTHR39165">
    <property type="entry name" value="IG HYPOTHETICAL 17883"/>
    <property type="match status" value="1"/>
</dbReference>
<reference evidence="2" key="1">
    <citation type="journal article" date="2014" name="Int. J. Syst. Evol. Microbiol.">
        <title>Complete genome sequence of Corynebacterium casei LMG S-19264T (=DSM 44701T), isolated from a smear-ripened cheese.</title>
        <authorList>
            <consortium name="US DOE Joint Genome Institute (JGI-PGF)"/>
            <person name="Walter F."/>
            <person name="Albersmeier A."/>
            <person name="Kalinowski J."/>
            <person name="Ruckert C."/>
        </authorList>
    </citation>
    <scope>NUCLEOTIDE SEQUENCE</scope>
    <source>
        <strain evidence="2">JCM 3090</strain>
    </source>
</reference>
<name>A0A8J3F8S4_9ACTN</name>
<feature type="transmembrane region" description="Helical" evidence="1">
    <location>
        <begin position="52"/>
        <end position="72"/>
    </location>
</feature>
<evidence type="ECO:0000256" key="1">
    <source>
        <dbReference type="SAM" id="Phobius"/>
    </source>
</evidence>
<dbReference type="Pfam" id="PF04306">
    <property type="entry name" value="DUF456"/>
    <property type="match status" value="1"/>
</dbReference>
<feature type="transmembrane region" description="Helical" evidence="1">
    <location>
        <begin position="12"/>
        <end position="45"/>
    </location>
</feature>
<keyword evidence="3" id="KW-1185">Reference proteome</keyword>
<dbReference type="PANTHER" id="PTHR39165:SF1">
    <property type="entry name" value="DUF456 DOMAIN-CONTAINING PROTEIN"/>
    <property type="match status" value="1"/>
</dbReference>
<keyword evidence="1" id="KW-0812">Transmembrane</keyword>
<evidence type="ECO:0000313" key="2">
    <source>
        <dbReference type="EMBL" id="GGJ80716.1"/>
    </source>
</evidence>
<sequence length="165" mass="17076">MDHTDLVVTIVAGLIIAVGALGVVVPVLPGLALCWGGVLLWALVAGEGWQRWAVLGLATVLALAATVIKFLWPGKRLQDVGVPNRTLLCGAALGVVGFFVIPVIGLALGFVLGVWLAEWARLGDHARAWPSTKEALLAAGISMLVEFAAAVAIGLAWLLGVISTL</sequence>
<comment type="caution">
    <text evidence="2">The sequence shown here is derived from an EMBL/GenBank/DDBJ whole genome shotgun (WGS) entry which is preliminary data.</text>
</comment>
<reference evidence="2" key="2">
    <citation type="submission" date="2020-09" db="EMBL/GenBank/DDBJ databases">
        <authorList>
            <person name="Sun Q."/>
            <person name="Ohkuma M."/>
        </authorList>
    </citation>
    <scope>NUCLEOTIDE SEQUENCE</scope>
    <source>
        <strain evidence="2">JCM 3090</strain>
    </source>
</reference>
<protein>
    <submittedName>
        <fullName evidence="2">Membrane protein</fullName>
    </submittedName>
</protein>
<feature type="transmembrane region" description="Helical" evidence="1">
    <location>
        <begin position="92"/>
        <end position="116"/>
    </location>
</feature>
<keyword evidence="1" id="KW-1133">Transmembrane helix</keyword>
<dbReference type="AlphaFoldDB" id="A0A8J3F8S4"/>
<keyword evidence="1" id="KW-0472">Membrane</keyword>
<organism evidence="2 3">
    <name type="scientific">Pilimelia anulata</name>
    <dbReference type="NCBI Taxonomy" id="53371"/>
    <lineage>
        <taxon>Bacteria</taxon>
        <taxon>Bacillati</taxon>
        <taxon>Actinomycetota</taxon>
        <taxon>Actinomycetes</taxon>
        <taxon>Micromonosporales</taxon>
        <taxon>Micromonosporaceae</taxon>
        <taxon>Pilimelia</taxon>
    </lineage>
</organism>
<gene>
    <name evidence="2" type="ORF">GCM10010123_08300</name>
</gene>
<proteinExistence type="predicted"/>
<accession>A0A8J3F8S4</accession>